<reference evidence="1 2" key="1">
    <citation type="submission" date="2024-05" db="EMBL/GenBank/DDBJ databases">
        <authorList>
            <person name="Duchaud E."/>
        </authorList>
    </citation>
    <scope>NUCLEOTIDE SEQUENCE [LARGE SCALE GENOMIC DNA]</scope>
    <source>
        <strain evidence="1">Ena-SAMPLE-TAB-13-05-2024-13:56:06:370-140308</strain>
    </source>
</reference>
<dbReference type="EMBL" id="CAXJIO010000013">
    <property type="protein sequence ID" value="CAL2103690.1"/>
    <property type="molecule type" value="Genomic_DNA"/>
</dbReference>
<name>A0ABM9PDS9_9FLAO</name>
<organism evidence="1 2">
    <name type="scientific">Tenacibaculum polynesiense</name>
    <dbReference type="NCBI Taxonomy" id="3137857"/>
    <lineage>
        <taxon>Bacteria</taxon>
        <taxon>Pseudomonadati</taxon>
        <taxon>Bacteroidota</taxon>
        <taxon>Flavobacteriia</taxon>
        <taxon>Flavobacteriales</taxon>
        <taxon>Flavobacteriaceae</taxon>
        <taxon>Tenacibaculum</taxon>
    </lineage>
</organism>
<proteinExistence type="predicted"/>
<keyword evidence="2" id="KW-1185">Reference proteome</keyword>
<evidence type="ECO:0000313" key="2">
    <source>
        <dbReference type="Proteomes" id="UP001497527"/>
    </source>
</evidence>
<sequence>MIKKVVVHMMLITNVTYMVRGIMEDIIKEEELDYFVDS</sequence>
<accession>A0ABM9PDS9</accession>
<dbReference type="Proteomes" id="UP001497527">
    <property type="component" value="Unassembled WGS sequence"/>
</dbReference>
<gene>
    <name evidence="1" type="ORF">T190423A01A_40283</name>
</gene>
<evidence type="ECO:0000313" key="1">
    <source>
        <dbReference type="EMBL" id="CAL2103690.1"/>
    </source>
</evidence>
<protein>
    <submittedName>
        <fullName evidence="1">Uncharacterized protein</fullName>
    </submittedName>
</protein>
<comment type="caution">
    <text evidence="1">The sequence shown here is derived from an EMBL/GenBank/DDBJ whole genome shotgun (WGS) entry which is preliminary data.</text>
</comment>